<dbReference type="Gene3D" id="3.50.50.60">
    <property type="entry name" value="FAD/NAD(P)-binding domain"/>
    <property type="match status" value="2"/>
</dbReference>
<evidence type="ECO:0000256" key="7">
    <source>
        <dbReference type="ARBA" id="ARBA00023033"/>
    </source>
</evidence>
<evidence type="ECO:0000256" key="2">
    <source>
        <dbReference type="ARBA" id="ARBA00004749"/>
    </source>
</evidence>
<comment type="similarity">
    <text evidence="3">Belongs to the UbiH/COQ6 family.</text>
</comment>
<keyword evidence="10" id="KW-1185">Reference proteome</keyword>
<dbReference type="GO" id="GO:0019168">
    <property type="term" value="F:2-polyprenylphenol 6-hydroxylase activity"/>
    <property type="evidence" value="ECO:0007669"/>
    <property type="project" value="TreeGrafter"/>
</dbReference>
<reference evidence="9 10" key="1">
    <citation type="submission" date="2019-01" db="EMBL/GenBank/DDBJ databases">
        <authorList>
            <person name="Chen W.-M."/>
        </authorList>
    </citation>
    <scope>NUCLEOTIDE SEQUENCE [LARGE SCALE GENOMIC DNA]</scope>
    <source>
        <strain evidence="9 10">KYPC3</strain>
    </source>
</reference>
<evidence type="ECO:0000256" key="6">
    <source>
        <dbReference type="ARBA" id="ARBA00023002"/>
    </source>
</evidence>
<dbReference type="AlphaFoldDB" id="A0A437QM17"/>
<dbReference type="PROSITE" id="PS01304">
    <property type="entry name" value="UBIH"/>
    <property type="match status" value="1"/>
</dbReference>
<keyword evidence="7" id="KW-0503">Monooxygenase</keyword>
<dbReference type="PANTHER" id="PTHR43876">
    <property type="entry name" value="UBIQUINONE BIOSYNTHESIS MONOOXYGENASE COQ6, MITOCHONDRIAL"/>
    <property type="match status" value="1"/>
</dbReference>
<evidence type="ECO:0000313" key="9">
    <source>
        <dbReference type="EMBL" id="RVU35547.1"/>
    </source>
</evidence>
<evidence type="ECO:0000259" key="8">
    <source>
        <dbReference type="Pfam" id="PF01494"/>
    </source>
</evidence>
<dbReference type="UniPathway" id="UPA00232"/>
<evidence type="ECO:0000313" key="10">
    <source>
        <dbReference type="Proteomes" id="UP000283077"/>
    </source>
</evidence>
<evidence type="ECO:0000256" key="3">
    <source>
        <dbReference type="ARBA" id="ARBA00005349"/>
    </source>
</evidence>
<dbReference type="InterPro" id="IPR018168">
    <property type="entry name" value="Ubi_Hdrlase_CS"/>
</dbReference>
<evidence type="ECO:0000256" key="4">
    <source>
        <dbReference type="ARBA" id="ARBA00022630"/>
    </source>
</evidence>
<evidence type="ECO:0000256" key="5">
    <source>
        <dbReference type="ARBA" id="ARBA00022827"/>
    </source>
</evidence>
<dbReference type="NCBIfam" id="TIGR01988">
    <property type="entry name" value="Ubi-OHases"/>
    <property type="match status" value="1"/>
</dbReference>
<comment type="pathway">
    <text evidence="2">Cofactor biosynthesis; ubiquinone biosynthesis.</text>
</comment>
<dbReference type="PANTHER" id="PTHR43876:SF7">
    <property type="entry name" value="UBIQUINONE BIOSYNTHESIS MONOOXYGENASE COQ6, MITOCHONDRIAL"/>
    <property type="match status" value="1"/>
</dbReference>
<evidence type="ECO:0000256" key="1">
    <source>
        <dbReference type="ARBA" id="ARBA00001974"/>
    </source>
</evidence>
<dbReference type="RefSeq" id="WP_127699655.1">
    <property type="nucleotide sequence ID" value="NZ_SACS01000014.1"/>
</dbReference>
<accession>A0A437QM17</accession>
<comment type="caution">
    <text evidence="9">The sequence shown here is derived from an EMBL/GenBank/DDBJ whole genome shotgun (WGS) entry which is preliminary data.</text>
</comment>
<keyword evidence="4" id="KW-0285">Flavoprotein</keyword>
<keyword evidence="5" id="KW-0274">FAD</keyword>
<dbReference type="EMBL" id="SACS01000014">
    <property type="protein sequence ID" value="RVU35547.1"/>
    <property type="molecule type" value="Genomic_DNA"/>
</dbReference>
<dbReference type="Proteomes" id="UP000283077">
    <property type="component" value="Unassembled WGS sequence"/>
</dbReference>
<protein>
    <submittedName>
        <fullName evidence="9">Ubiquinone biosynthesis protein UbiH</fullName>
    </submittedName>
</protein>
<comment type="cofactor">
    <cofactor evidence="1">
        <name>FAD</name>
        <dbReference type="ChEBI" id="CHEBI:57692"/>
    </cofactor>
</comment>
<dbReference type="OrthoDB" id="9769565at2"/>
<organism evidence="9 10">
    <name type="scientific">Rheinheimera riviphila</name>
    <dbReference type="NCBI Taxonomy" id="1834037"/>
    <lineage>
        <taxon>Bacteria</taxon>
        <taxon>Pseudomonadati</taxon>
        <taxon>Pseudomonadota</taxon>
        <taxon>Gammaproteobacteria</taxon>
        <taxon>Chromatiales</taxon>
        <taxon>Chromatiaceae</taxon>
        <taxon>Rheinheimera</taxon>
    </lineage>
</organism>
<dbReference type="PRINTS" id="PR00420">
    <property type="entry name" value="RNGMNOXGNASE"/>
</dbReference>
<dbReference type="InterPro" id="IPR051205">
    <property type="entry name" value="UbiH/COQ6_monooxygenase"/>
</dbReference>
<gene>
    <name evidence="9" type="ORF">EOE67_13205</name>
</gene>
<dbReference type="InterPro" id="IPR010971">
    <property type="entry name" value="UbiH/COQ6"/>
</dbReference>
<keyword evidence="9" id="KW-0830">Ubiquinone</keyword>
<feature type="domain" description="FAD-binding" evidence="8">
    <location>
        <begin position="4"/>
        <end position="348"/>
    </location>
</feature>
<dbReference type="GO" id="GO:0071949">
    <property type="term" value="F:FAD binding"/>
    <property type="evidence" value="ECO:0007669"/>
    <property type="project" value="InterPro"/>
</dbReference>
<dbReference type="SUPFAM" id="SSF51905">
    <property type="entry name" value="FAD/NAD(P)-binding domain"/>
    <property type="match status" value="1"/>
</dbReference>
<sequence length="407" mass="44767">MQTSDVVIVGGGSAGLTLALLLATGEHSQHLSIQLLDQGPAPLPQQAHFQRVSALNLASKRLLEKLAVWPQLTANPAYQRMEVWEADSFARIQFDAAELGHDALGFIVDNEQLRQQLYARVQQLPQINCRFAVKIKEINAGDEQNLLQLADGQMLLAKLLVGADGANSFVRQQLQLPIAFWDYEQHALVATIRTVESHQQTARQVFLPTGPLALLPLADPHLCSIVWSTSPEQAATLLALDTPSFNQQLTAASNAVLGVAELVGDRAVYPLTMRYAKQWFRQQTVLVADAAHTIHPLAGQGMNLGLMDVAALAELINRQLAGHLPLAEHRMLRQYERWRKSEAQQMIAAMELFKRGFGSQLKLPKLVRAVGMNLTNQLPLLKEKIMAAALGNSGDLPQLARPDVIKL</sequence>
<dbReference type="InterPro" id="IPR036188">
    <property type="entry name" value="FAD/NAD-bd_sf"/>
</dbReference>
<dbReference type="GO" id="GO:0006744">
    <property type="term" value="P:ubiquinone biosynthetic process"/>
    <property type="evidence" value="ECO:0007669"/>
    <property type="project" value="UniProtKB-UniPathway"/>
</dbReference>
<keyword evidence="6" id="KW-0560">Oxidoreductase</keyword>
<proteinExistence type="inferred from homology"/>
<dbReference type="InterPro" id="IPR002938">
    <property type="entry name" value="FAD-bd"/>
</dbReference>
<name>A0A437QM17_9GAMM</name>
<dbReference type="Pfam" id="PF01494">
    <property type="entry name" value="FAD_binding_3"/>
    <property type="match status" value="1"/>
</dbReference>